<dbReference type="InterPro" id="IPR006140">
    <property type="entry name" value="D-isomer_DH_NAD-bd"/>
</dbReference>
<keyword evidence="8" id="KW-1185">Reference proteome</keyword>
<evidence type="ECO:0000256" key="4">
    <source>
        <dbReference type="RuleBase" id="RU003719"/>
    </source>
</evidence>
<dbReference type="EMBL" id="CP002628">
    <property type="protein sequence ID" value="AEB07742.1"/>
    <property type="molecule type" value="Genomic_DNA"/>
</dbReference>
<dbReference type="OrthoDB" id="9793626at2"/>
<reference evidence="8" key="1">
    <citation type="journal article" date="2013" name="Stand. Genomic Sci.">
        <title>Complete genome sequence of Coriobacterium glomerans type strain (PW2(T)) from the midgut of Pyrrhocoris apterus L. (red soldier bug).</title>
        <authorList>
            <person name="Stackebrandt E."/>
            <person name="Zeytun A."/>
            <person name="Lapidus A."/>
            <person name="Nolan M."/>
            <person name="Lucas S."/>
            <person name="Hammon N."/>
            <person name="Deshpande S."/>
            <person name="Cheng J.F."/>
            <person name="Tapia R."/>
            <person name="Goodwin L.A."/>
            <person name="Pitluck S."/>
            <person name="Liolios K."/>
            <person name="Pagani I."/>
            <person name="Ivanova N."/>
            <person name="Mavromatis K."/>
            <person name="Mikhailova N."/>
            <person name="Huntemann M."/>
            <person name="Pati A."/>
            <person name="Chen A."/>
            <person name="Palaniappan K."/>
            <person name="Chang Y.J."/>
            <person name="Land M."/>
            <person name="Hauser L."/>
            <person name="Rohde M."/>
            <person name="Pukall R."/>
            <person name="Goker M."/>
            <person name="Detter J.C."/>
            <person name="Woyke T."/>
            <person name="Bristow J."/>
            <person name="Eisen J.A."/>
            <person name="Markowitz V."/>
            <person name="Hugenholtz P."/>
            <person name="Kyrpides N.C."/>
            <person name="Klenk H.P."/>
        </authorList>
    </citation>
    <scope>NUCLEOTIDE SEQUENCE</scope>
    <source>
        <strain evidence="8">ATCC 49209 / DSM 20642 / JCM 10262 / PW2</strain>
    </source>
</reference>
<proteinExistence type="inferred from homology"/>
<dbReference type="InterPro" id="IPR006139">
    <property type="entry name" value="D-isomer_2_OHA_DH_cat_dom"/>
</dbReference>
<dbReference type="eggNOG" id="COG1052">
    <property type="taxonomic scope" value="Bacteria"/>
</dbReference>
<dbReference type="Pfam" id="PF02826">
    <property type="entry name" value="2-Hacid_dh_C"/>
    <property type="match status" value="1"/>
</dbReference>
<dbReference type="Proteomes" id="UP000006851">
    <property type="component" value="Chromosome"/>
</dbReference>
<keyword evidence="3" id="KW-0520">NAD</keyword>
<organism evidence="7 8">
    <name type="scientific">Coriobacterium glomerans (strain ATCC 49209 / DSM 20642 / JCM 10262 / PW2)</name>
    <dbReference type="NCBI Taxonomy" id="700015"/>
    <lineage>
        <taxon>Bacteria</taxon>
        <taxon>Bacillati</taxon>
        <taxon>Actinomycetota</taxon>
        <taxon>Coriobacteriia</taxon>
        <taxon>Coriobacteriales</taxon>
        <taxon>Coriobacteriaceae</taxon>
        <taxon>Coriobacterium</taxon>
    </lineage>
</organism>
<dbReference type="RefSeq" id="WP_013709484.1">
    <property type="nucleotide sequence ID" value="NC_015389.1"/>
</dbReference>
<evidence type="ECO:0000256" key="3">
    <source>
        <dbReference type="ARBA" id="ARBA00023027"/>
    </source>
</evidence>
<dbReference type="FunFam" id="3.40.50.720:FF:000203">
    <property type="entry name" value="D-3-phosphoglycerate dehydrogenase (SerA)"/>
    <property type="match status" value="1"/>
</dbReference>
<dbReference type="SUPFAM" id="SSF51735">
    <property type="entry name" value="NAD(P)-binding Rossmann-fold domains"/>
    <property type="match status" value="1"/>
</dbReference>
<evidence type="ECO:0000256" key="2">
    <source>
        <dbReference type="ARBA" id="ARBA00023002"/>
    </source>
</evidence>
<evidence type="ECO:0000313" key="7">
    <source>
        <dbReference type="EMBL" id="AEB07742.1"/>
    </source>
</evidence>
<dbReference type="InterPro" id="IPR029753">
    <property type="entry name" value="D-isomer_DH_CS"/>
</dbReference>
<dbReference type="InterPro" id="IPR036291">
    <property type="entry name" value="NAD(P)-bd_dom_sf"/>
</dbReference>
<feature type="domain" description="D-isomer specific 2-hydroxyacid dehydrogenase catalytic" evidence="5">
    <location>
        <begin position="22"/>
        <end position="314"/>
    </location>
</feature>
<evidence type="ECO:0000313" key="8">
    <source>
        <dbReference type="Proteomes" id="UP000006851"/>
    </source>
</evidence>
<dbReference type="CDD" id="cd12161">
    <property type="entry name" value="GDH_like_1"/>
    <property type="match status" value="1"/>
</dbReference>
<feature type="domain" description="D-isomer specific 2-hydroxyacid dehydrogenase NAD-binding" evidence="6">
    <location>
        <begin position="113"/>
        <end position="286"/>
    </location>
</feature>
<sequence length="318" mass="34151">MRIALLEPLGISRADIDELAGALKRDGHDFVYFDSVSTDTSELVERSNDAEIVMIANHPYPDAVIEQIDTLKMIAVAFTGIDHVGLAACRKRGITVCNCAGYSNVSVAELTIGLTISVLRKIVNGDAAVRACGDAAGLTGREISGRTVGIVGTGRIGTQVARLYRAFGARVLGFAPHRSQEAIDAGIEFTSEEELLESSDIVTLHLPLNDSTRKSFGTEQLGRMKRSAILINCARGAIVDNQALADALNDGRIAGAGIDVFDMEPPLPNDYPLLSADNIVLTPHVAFLTEEAMERRARIEFDNVTAYLAGKPQNVMKL</sequence>
<dbReference type="PROSITE" id="PS00671">
    <property type="entry name" value="D_2_HYDROXYACID_DH_3"/>
    <property type="match status" value="1"/>
</dbReference>
<name>F2N966_CORGP</name>
<dbReference type="PANTHER" id="PTHR43761">
    <property type="entry name" value="D-ISOMER SPECIFIC 2-HYDROXYACID DEHYDROGENASE FAMILY PROTEIN (AFU_ORTHOLOGUE AFUA_1G13630)"/>
    <property type="match status" value="1"/>
</dbReference>
<dbReference type="SUPFAM" id="SSF52283">
    <property type="entry name" value="Formate/glycerate dehydrogenase catalytic domain-like"/>
    <property type="match status" value="1"/>
</dbReference>
<dbReference type="PANTHER" id="PTHR43761:SF1">
    <property type="entry name" value="D-ISOMER SPECIFIC 2-HYDROXYACID DEHYDROGENASE CATALYTIC DOMAIN-CONTAINING PROTEIN-RELATED"/>
    <property type="match status" value="1"/>
</dbReference>
<evidence type="ECO:0000256" key="1">
    <source>
        <dbReference type="ARBA" id="ARBA00005854"/>
    </source>
</evidence>
<dbReference type="GO" id="GO:0051287">
    <property type="term" value="F:NAD binding"/>
    <property type="evidence" value="ECO:0007669"/>
    <property type="project" value="InterPro"/>
</dbReference>
<dbReference type="HOGENOM" id="CLU_019796_1_3_11"/>
<protein>
    <submittedName>
        <fullName evidence="7">D-isomer specific 2-hydroxyacid dehydrogenase NAD-binding protein</fullName>
    </submittedName>
</protein>
<gene>
    <name evidence="7" type="ordered locus">Corgl_1643</name>
</gene>
<dbReference type="AlphaFoldDB" id="F2N966"/>
<accession>F2N966</accession>
<dbReference type="Pfam" id="PF00389">
    <property type="entry name" value="2-Hacid_dh"/>
    <property type="match status" value="1"/>
</dbReference>
<dbReference type="Gene3D" id="3.40.50.720">
    <property type="entry name" value="NAD(P)-binding Rossmann-like Domain"/>
    <property type="match status" value="2"/>
</dbReference>
<comment type="similarity">
    <text evidence="1 4">Belongs to the D-isomer specific 2-hydroxyacid dehydrogenase family.</text>
</comment>
<dbReference type="InterPro" id="IPR050418">
    <property type="entry name" value="D-iso_2-hydroxyacid_DH_PdxB"/>
</dbReference>
<dbReference type="GO" id="GO:0016616">
    <property type="term" value="F:oxidoreductase activity, acting on the CH-OH group of donors, NAD or NADP as acceptor"/>
    <property type="evidence" value="ECO:0007669"/>
    <property type="project" value="InterPro"/>
</dbReference>
<dbReference type="STRING" id="700015.Corgl_1643"/>
<evidence type="ECO:0000259" key="5">
    <source>
        <dbReference type="Pfam" id="PF00389"/>
    </source>
</evidence>
<dbReference type="KEGG" id="cgo:Corgl_1643"/>
<evidence type="ECO:0000259" key="6">
    <source>
        <dbReference type="Pfam" id="PF02826"/>
    </source>
</evidence>
<keyword evidence="2 4" id="KW-0560">Oxidoreductase</keyword>